<evidence type="ECO:0000259" key="3">
    <source>
        <dbReference type="Pfam" id="PF12937"/>
    </source>
</evidence>
<dbReference type="PANTHER" id="PTHR24123">
    <property type="entry name" value="ANKYRIN REPEAT-CONTAINING"/>
    <property type="match status" value="1"/>
</dbReference>
<evidence type="ECO:0000256" key="2">
    <source>
        <dbReference type="ARBA" id="ARBA00023043"/>
    </source>
</evidence>
<name>A0AAN7GSJ0_9PEZI</name>
<dbReference type="SUPFAM" id="SSF48403">
    <property type="entry name" value="Ankyrin repeat"/>
    <property type="match status" value="1"/>
</dbReference>
<dbReference type="InterPro" id="IPR002110">
    <property type="entry name" value="Ankyrin_rpt"/>
</dbReference>
<dbReference type="InterPro" id="IPR036047">
    <property type="entry name" value="F-box-like_dom_sf"/>
</dbReference>
<evidence type="ECO:0000256" key="1">
    <source>
        <dbReference type="ARBA" id="ARBA00022737"/>
    </source>
</evidence>
<evidence type="ECO:0000313" key="5">
    <source>
        <dbReference type="Proteomes" id="UP001301958"/>
    </source>
</evidence>
<gene>
    <name evidence="4" type="ORF">QBC38DRAFT_516622</name>
</gene>
<dbReference type="Pfam" id="PF12937">
    <property type="entry name" value="F-box-like"/>
    <property type="match status" value="1"/>
</dbReference>
<keyword evidence="1" id="KW-0677">Repeat</keyword>
<sequence length="427" mass="48796">MLERRRRPQPVLSEIPTGLHMIIFSYLDCRDLAVFARTSKILNEVAMDILYRISLTRQPCLLFWAARFGRVNTIKRLLAVDKNLFDLVMSWKHQSDAYNTWPQCGERPRTLSQATLSQGTLNTFRRFTGYRYDFLYWKNHDELEENNTCTFCSAIYLAVEYNQVEVVNMIVTHSPAVIQQRSLGFGSFYSDLNKYTYPGLPLHVALDPDKVRTRSSNVNIVRLLLDSYRNVQPQDNISPNSVYGCTLLNMAYPAGNVELVKLCLEYDDTFWSRVPKPPSNHFNALSLRANIDHDIGHRYTPLIHYYAVRYWHGAIEVVQRGANVNTVCHAKPSLLALSLWTLESSADARRCGLRAIDLACTKFRSEPSDEIPHFGTLLINPDDETKRCQLVRTLIDAGADVGPSGFYNRPTPIIAATKATFMLLPMF</sequence>
<dbReference type="AlphaFoldDB" id="A0AAN7GSJ0"/>
<reference evidence="4" key="2">
    <citation type="submission" date="2023-05" db="EMBL/GenBank/DDBJ databases">
        <authorList>
            <consortium name="Lawrence Berkeley National Laboratory"/>
            <person name="Steindorff A."/>
            <person name="Hensen N."/>
            <person name="Bonometti L."/>
            <person name="Westerberg I."/>
            <person name="Brannstrom I.O."/>
            <person name="Guillou S."/>
            <person name="Cros-Aarteil S."/>
            <person name="Calhoun S."/>
            <person name="Haridas S."/>
            <person name="Kuo A."/>
            <person name="Mondo S."/>
            <person name="Pangilinan J."/>
            <person name="Riley R."/>
            <person name="Labutti K."/>
            <person name="Andreopoulos B."/>
            <person name="Lipzen A."/>
            <person name="Chen C."/>
            <person name="Yanf M."/>
            <person name="Daum C."/>
            <person name="Ng V."/>
            <person name="Clum A."/>
            <person name="Ohm R."/>
            <person name="Martin F."/>
            <person name="Silar P."/>
            <person name="Natvig D."/>
            <person name="Lalanne C."/>
            <person name="Gautier V."/>
            <person name="Ament-Velasquez S.L."/>
            <person name="Kruys A."/>
            <person name="Hutchinson M.I."/>
            <person name="Powell A.J."/>
            <person name="Barry K."/>
            <person name="Miller A.N."/>
            <person name="Grigoriev I.V."/>
            <person name="Debuchy R."/>
            <person name="Gladieux P."/>
            <person name="Thoren M.H."/>
            <person name="Johannesson H."/>
        </authorList>
    </citation>
    <scope>NUCLEOTIDE SEQUENCE</scope>
    <source>
        <strain evidence="4">CBS 990.96</strain>
    </source>
</reference>
<dbReference type="SUPFAM" id="SSF81383">
    <property type="entry name" value="F-box domain"/>
    <property type="match status" value="1"/>
</dbReference>
<dbReference type="CDD" id="cd09917">
    <property type="entry name" value="F-box_SF"/>
    <property type="match status" value="1"/>
</dbReference>
<keyword evidence="5" id="KW-1185">Reference proteome</keyword>
<keyword evidence="2" id="KW-0040">ANK repeat</keyword>
<dbReference type="Gene3D" id="1.25.40.20">
    <property type="entry name" value="Ankyrin repeat-containing domain"/>
    <property type="match status" value="1"/>
</dbReference>
<dbReference type="EMBL" id="MU865422">
    <property type="protein sequence ID" value="KAK4223563.1"/>
    <property type="molecule type" value="Genomic_DNA"/>
</dbReference>
<evidence type="ECO:0000313" key="4">
    <source>
        <dbReference type="EMBL" id="KAK4223563.1"/>
    </source>
</evidence>
<comment type="caution">
    <text evidence="4">The sequence shown here is derived from an EMBL/GenBank/DDBJ whole genome shotgun (WGS) entry which is preliminary data.</text>
</comment>
<dbReference type="InterPro" id="IPR051165">
    <property type="entry name" value="Multifunctional_ANK_Repeat"/>
</dbReference>
<organism evidence="4 5">
    <name type="scientific">Podospora fimiseda</name>
    <dbReference type="NCBI Taxonomy" id="252190"/>
    <lineage>
        <taxon>Eukaryota</taxon>
        <taxon>Fungi</taxon>
        <taxon>Dikarya</taxon>
        <taxon>Ascomycota</taxon>
        <taxon>Pezizomycotina</taxon>
        <taxon>Sordariomycetes</taxon>
        <taxon>Sordariomycetidae</taxon>
        <taxon>Sordariales</taxon>
        <taxon>Podosporaceae</taxon>
        <taxon>Podospora</taxon>
    </lineage>
</organism>
<dbReference type="PANTHER" id="PTHR24123:SF33">
    <property type="entry name" value="PROTEIN HOS4"/>
    <property type="match status" value="1"/>
</dbReference>
<accession>A0AAN7GSJ0</accession>
<dbReference type="InterPro" id="IPR036770">
    <property type="entry name" value="Ankyrin_rpt-contain_sf"/>
</dbReference>
<protein>
    <recommendedName>
        <fullName evidence="3">F-box domain-containing protein</fullName>
    </recommendedName>
</protein>
<reference evidence="4" key="1">
    <citation type="journal article" date="2023" name="Mol. Phylogenet. Evol.">
        <title>Genome-scale phylogeny and comparative genomics of the fungal order Sordariales.</title>
        <authorList>
            <person name="Hensen N."/>
            <person name="Bonometti L."/>
            <person name="Westerberg I."/>
            <person name="Brannstrom I.O."/>
            <person name="Guillou S."/>
            <person name="Cros-Aarteil S."/>
            <person name="Calhoun S."/>
            <person name="Haridas S."/>
            <person name="Kuo A."/>
            <person name="Mondo S."/>
            <person name="Pangilinan J."/>
            <person name="Riley R."/>
            <person name="LaButti K."/>
            <person name="Andreopoulos B."/>
            <person name="Lipzen A."/>
            <person name="Chen C."/>
            <person name="Yan M."/>
            <person name="Daum C."/>
            <person name="Ng V."/>
            <person name="Clum A."/>
            <person name="Steindorff A."/>
            <person name="Ohm R.A."/>
            <person name="Martin F."/>
            <person name="Silar P."/>
            <person name="Natvig D.O."/>
            <person name="Lalanne C."/>
            <person name="Gautier V."/>
            <person name="Ament-Velasquez S.L."/>
            <person name="Kruys A."/>
            <person name="Hutchinson M.I."/>
            <person name="Powell A.J."/>
            <person name="Barry K."/>
            <person name="Miller A.N."/>
            <person name="Grigoriev I.V."/>
            <person name="Debuchy R."/>
            <person name="Gladieux P."/>
            <person name="Hiltunen Thoren M."/>
            <person name="Johannesson H."/>
        </authorList>
    </citation>
    <scope>NUCLEOTIDE SEQUENCE</scope>
    <source>
        <strain evidence="4">CBS 990.96</strain>
    </source>
</reference>
<dbReference type="InterPro" id="IPR001810">
    <property type="entry name" value="F-box_dom"/>
</dbReference>
<feature type="domain" description="F-box" evidence="3">
    <location>
        <begin position="13"/>
        <end position="52"/>
    </location>
</feature>
<dbReference type="Proteomes" id="UP001301958">
    <property type="component" value="Unassembled WGS sequence"/>
</dbReference>
<proteinExistence type="predicted"/>
<dbReference type="SMART" id="SM00248">
    <property type="entry name" value="ANK"/>
    <property type="match status" value="4"/>
</dbReference>